<protein>
    <submittedName>
        <fullName evidence="1">Uncharacterized protein</fullName>
    </submittedName>
</protein>
<sequence length="296" mass="34877">MESLEILSTAQIPKQYKSNYITHLWNLFEQLKTSSNAVGINKLMSTVLGNIDKKCLSNLPEDFCKAIINNYFDTCAKKEEICNIFKFTIQFLMYHKNQNNNLNHVFQLVSDYKSQSWDSKDNERSVVHKFFKAFFTTVFEDDRDLEFVTKFAREWEKIFIPNETFKEYVLLNLLRFKKDVKDNVELYSKHIVLFAEEVSAKYGEFVFSKLVPIIYEFCISGKKDTEVIELLTTMLKYTSLNNINCILVMELISIKGDLFYKKRIRPVYHGIDLMLKQITDSKVQLCYNLYSNNVCN</sequence>
<evidence type="ECO:0000313" key="1">
    <source>
        <dbReference type="EMBL" id="JAB64280.1"/>
    </source>
</evidence>
<name>V5G2N8_ANOGL</name>
<reference evidence="1" key="1">
    <citation type="submission" date="2013-07" db="EMBL/GenBank/DDBJ databases">
        <title>Midgut Transcriptome Profiling of Anoplphora glabripennis, a Lignocellulose Degrading, Wood-Boring Cerambycid.</title>
        <authorList>
            <person name="Scully E.D."/>
            <person name="Hoover K."/>
            <person name="Carlson J.E."/>
            <person name="Tien M."/>
            <person name="Geib S.M."/>
        </authorList>
    </citation>
    <scope>NUCLEOTIDE SEQUENCE</scope>
</reference>
<organism evidence="1">
    <name type="scientific">Anoplophora glabripennis</name>
    <name type="common">Asian longhorn beetle</name>
    <name type="synonym">Anoplophora nobilis</name>
    <dbReference type="NCBI Taxonomy" id="217634"/>
    <lineage>
        <taxon>Eukaryota</taxon>
        <taxon>Metazoa</taxon>
        <taxon>Ecdysozoa</taxon>
        <taxon>Arthropoda</taxon>
        <taxon>Hexapoda</taxon>
        <taxon>Insecta</taxon>
        <taxon>Pterygota</taxon>
        <taxon>Neoptera</taxon>
        <taxon>Endopterygota</taxon>
        <taxon>Coleoptera</taxon>
        <taxon>Polyphaga</taxon>
        <taxon>Cucujiformia</taxon>
        <taxon>Chrysomeloidea</taxon>
        <taxon>Cerambycidae</taxon>
        <taxon>Lamiinae</taxon>
        <taxon>Lamiini</taxon>
        <taxon>Anoplophora</taxon>
    </lineage>
</organism>
<dbReference type="EMBL" id="GALX01004186">
    <property type="protein sequence ID" value="JAB64280.1"/>
    <property type="molecule type" value="Transcribed_RNA"/>
</dbReference>
<proteinExistence type="predicted"/>
<accession>V5G2N8</accession>
<dbReference type="AlphaFoldDB" id="V5G2N8"/>